<keyword evidence="2" id="KW-1185">Reference proteome</keyword>
<proteinExistence type="predicted"/>
<organism evidence="1 2">
    <name type="scientific">Phaeodactylibacter xiamenensis</name>
    <dbReference type="NCBI Taxonomy" id="1524460"/>
    <lineage>
        <taxon>Bacteria</taxon>
        <taxon>Pseudomonadati</taxon>
        <taxon>Bacteroidota</taxon>
        <taxon>Saprospiria</taxon>
        <taxon>Saprospirales</taxon>
        <taxon>Haliscomenobacteraceae</taxon>
        <taxon>Phaeodactylibacter</taxon>
    </lineage>
</organism>
<comment type="caution">
    <text evidence="1">The sequence shown here is derived from an EMBL/GenBank/DDBJ whole genome shotgun (WGS) entry which is preliminary data.</text>
</comment>
<name>A0A098S436_9BACT</name>
<dbReference type="Proteomes" id="UP000029736">
    <property type="component" value="Unassembled WGS sequence"/>
</dbReference>
<evidence type="ECO:0000313" key="2">
    <source>
        <dbReference type="Proteomes" id="UP000029736"/>
    </source>
</evidence>
<sequence length="114" mass="14064">MAKRKTLNRALLIVTPKQPFYDWVDEVFAGREVDVMDECWTGLIDQDWEIKEVERFLKANYAMIFEDLLEGMCSFPEFWPEHRSWILFNQWFDWHYSSMVWDFLPDKRIRREAY</sequence>
<dbReference type="RefSeq" id="WP_044223357.1">
    <property type="nucleotide sequence ID" value="NZ_JBKAGJ010000009.1"/>
</dbReference>
<dbReference type="STRING" id="1524460.IX84_17490"/>
<dbReference type="AlphaFoldDB" id="A0A098S436"/>
<evidence type="ECO:0008006" key="3">
    <source>
        <dbReference type="Google" id="ProtNLM"/>
    </source>
</evidence>
<gene>
    <name evidence="1" type="ORF">IX84_17490</name>
</gene>
<accession>A0A098S436</accession>
<dbReference type="OrthoDB" id="8602450at2"/>
<dbReference type="EMBL" id="JPOS01000039">
    <property type="protein sequence ID" value="KGE86860.1"/>
    <property type="molecule type" value="Genomic_DNA"/>
</dbReference>
<reference evidence="1 2" key="1">
    <citation type="journal article" date="2014" name="Int. J. Syst. Evol. Microbiol.">
        <title>Phaeodactylibacter xiamenensis gen. nov., sp. nov., a member of the family Saprospiraceae isolated from the marine alga Phaeodactylum tricornutum.</title>
        <authorList>
            <person name="Chen Z.Jr."/>
            <person name="Lei X."/>
            <person name="Lai Q."/>
            <person name="Li Y."/>
            <person name="Zhang B."/>
            <person name="Zhang J."/>
            <person name="Zhang H."/>
            <person name="Yang L."/>
            <person name="Zheng W."/>
            <person name="Tian Y."/>
            <person name="Yu Z."/>
            <person name="Xu H.Jr."/>
            <person name="Zheng T."/>
        </authorList>
    </citation>
    <scope>NUCLEOTIDE SEQUENCE [LARGE SCALE GENOMIC DNA]</scope>
    <source>
        <strain evidence="1 2">KD52</strain>
    </source>
</reference>
<evidence type="ECO:0000313" key="1">
    <source>
        <dbReference type="EMBL" id="KGE86860.1"/>
    </source>
</evidence>
<protein>
    <recommendedName>
        <fullName evidence="3">VacJ</fullName>
    </recommendedName>
</protein>